<proteinExistence type="predicted"/>
<evidence type="ECO:0000313" key="1">
    <source>
        <dbReference type="EMBL" id="GFQ82406.1"/>
    </source>
</evidence>
<dbReference type="Proteomes" id="UP000887116">
    <property type="component" value="Unassembled WGS sequence"/>
</dbReference>
<dbReference type="EMBL" id="BMAO01012575">
    <property type="protein sequence ID" value="GFQ82406.1"/>
    <property type="molecule type" value="Genomic_DNA"/>
</dbReference>
<sequence>MAQPSIDPDKREGWAQSGTRIDCFSWRKDKKNIVTSRMIQDLQKLVILQTVGNTAQAVYIGMTRVTVVVVANFNSS</sequence>
<evidence type="ECO:0000313" key="2">
    <source>
        <dbReference type="Proteomes" id="UP000887116"/>
    </source>
</evidence>
<protein>
    <submittedName>
        <fullName evidence="1">Uncharacterized protein</fullName>
    </submittedName>
</protein>
<accession>A0A8X6FKN1</accession>
<reference evidence="1" key="1">
    <citation type="submission" date="2020-07" db="EMBL/GenBank/DDBJ databases">
        <title>Multicomponent nature underlies the extraordinary mechanical properties of spider dragline silk.</title>
        <authorList>
            <person name="Kono N."/>
            <person name="Nakamura H."/>
            <person name="Mori M."/>
            <person name="Yoshida Y."/>
            <person name="Ohtoshi R."/>
            <person name="Malay A.D."/>
            <person name="Moran D.A.P."/>
            <person name="Tomita M."/>
            <person name="Numata K."/>
            <person name="Arakawa K."/>
        </authorList>
    </citation>
    <scope>NUCLEOTIDE SEQUENCE</scope>
</reference>
<dbReference type="AlphaFoldDB" id="A0A8X6FKN1"/>
<name>A0A8X6FKN1_TRICU</name>
<comment type="caution">
    <text evidence="1">The sequence shown here is derived from an EMBL/GenBank/DDBJ whole genome shotgun (WGS) entry which is preliminary data.</text>
</comment>
<gene>
    <name evidence="1" type="ORF">TNCT_159761</name>
</gene>
<keyword evidence="2" id="KW-1185">Reference proteome</keyword>
<organism evidence="1 2">
    <name type="scientific">Trichonephila clavata</name>
    <name type="common">Joro spider</name>
    <name type="synonym">Nephila clavata</name>
    <dbReference type="NCBI Taxonomy" id="2740835"/>
    <lineage>
        <taxon>Eukaryota</taxon>
        <taxon>Metazoa</taxon>
        <taxon>Ecdysozoa</taxon>
        <taxon>Arthropoda</taxon>
        <taxon>Chelicerata</taxon>
        <taxon>Arachnida</taxon>
        <taxon>Araneae</taxon>
        <taxon>Araneomorphae</taxon>
        <taxon>Entelegynae</taxon>
        <taxon>Araneoidea</taxon>
        <taxon>Nephilidae</taxon>
        <taxon>Trichonephila</taxon>
    </lineage>
</organism>